<evidence type="ECO:0000313" key="1">
    <source>
        <dbReference type="EMBL" id="OHA48138.1"/>
    </source>
</evidence>
<name>A0A1G2PIH8_9BACT</name>
<protein>
    <submittedName>
        <fullName evidence="1">Uncharacterized protein</fullName>
    </submittedName>
</protein>
<sequence length="433" mass="49755">MALAIQKLAQILRTREEILETFGIAMNKLVGIKNVFEEIAEENDSQVRRALGDLGFSKDSSAEDVYHALITKLRQTDEKISQFLNTPTCATPSGCKTVIDLAKTIKGTTTGYFLKKEIAETLLRKNPPQNLLKELGEKTIDELLQESSVSEIFPAIRFAEDPRWLNDVFFRPYAFLTPDDFEEREVSITILPERWRDIGKKFVGKKLHHISHLKELGIIFVLPISEENHGGTPAGTTLEILTLLLHYLNEVPFYSRIFKRFAKDPKHFASHLTSALRGDVRDHIPDGERAERRFLIVQRYLAKDDPSDPRLFIPHLNPEAVHWSYVMRSLTEFGKSHPELGFGFWDGLDHIGDFFPLSAAKEENMMRGVSEEILVPFNFIDTLISHNRYSSVFTKYLYHQQEALWNRLFSGWLGKARMEGMVEDNLEKGYIEI</sequence>
<dbReference type="STRING" id="1802362.A2806_00675"/>
<proteinExistence type="predicted"/>
<reference evidence="1 2" key="1">
    <citation type="journal article" date="2016" name="Nat. Commun.">
        <title>Thousands of microbial genomes shed light on interconnected biogeochemical processes in an aquifer system.</title>
        <authorList>
            <person name="Anantharaman K."/>
            <person name="Brown C.T."/>
            <person name="Hug L.A."/>
            <person name="Sharon I."/>
            <person name="Castelle C.J."/>
            <person name="Probst A.J."/>
            <person name="Thomas B.C."/>
            <person name="Singh A."/>
            <person name="Wilkins M.J."/>
            <person name="Karaoz U."/>
            <person name="Brodie E.L."/>
            <person name="Williams K.H."/>
            <person name="Hubbard S.S."/>
            <person name="Banfield J.F."/>
        </authorList>
    </citation>
    <scope>NUCLEOTIDE SEQUENCE [LARGE SCALE GENOMIC DNA]</scope>
</reference>
<gene>
    <name evidence="1" type="ORF">A2806_00675</name>
</gene>
<dbReference type="AlphaFoldDB" id="A0A1G2PIH8"/>
<organism evidence="1 2">
    <name type="scientific">Candidatus Terrybacteria bacterium RIFCSPHIGHO2_01_FULL_48_17</name>
    <dbReference type="NCBI Taxonomy" id="1802362"/>
    <lineage>
        <taxon>Bacteria</taxon>
        <taxon>Candidatus Terryibacteriota</taxon>
    </lineage>
</organism>
<comment type="caution">
    <text evidence="1">The sequence shown here is derived from an EMBL/GenBank/DDBJ whole genome shotgun (WGS) entry which is preliminary data.</text>
</comment>
<evidence type="ECO:0000313" key="2">
    <source>
        <dbReference type="Proteomes" id="UP000177629"/>
    </source>
</evidence>
<accession>A0A1G2PIH8</accession>
<dbReference type="Proteomes" id="UP000177629">
    <property type="component" value="Unassembled WGS sequence"/>
</dbReference>
<dbReference type="EMBL" id="MHSS01000008">
    <property type="protein sequence ID" value="OHA48138.1"/>
    <property type="molecule type" value="Genomic_DNA"/>
</dbReference>